<keyword evidence="4" id="KW-1185">Reference proteome</keyword>
<comment type="caution">
    <text evidence="3">The sequence shown here is derived from an EMBL/GenBank/DDBJ whole genome shotgun (WGS) entry which is preliminary data.</text>
</comment>
<dbReference type="InterPro" id="IPR002823">
    <property type="entry name" value="DUF112_TM"/>
</dbReference>
<feature type="transmembrane region" description="Helical" evidence="1">
    <location>
        <begin position="355"/>
        <end position="375"/>
    </location>
</feature>
<feature type="transmembrane region" description="Helical" evidence="1">
    <location>
        <begin position="59"/>
        <end position="79"/>
    </location>
</feature>
<evidence type="ECO:0000259" key="2">
    <source>
        <dbReference type="Pfam" id="PF01970"/>
    </source>
</evidence>
<feature type="transmembrane region" description="Helical" evidence="1">
    <location>
        <begin position="167"/>
        <end position="185"/>
    </location>
</feature>
<feature type="transmembrane region" description="Helical" evidence="1">
    <location>
        <begin position="20"/>
        <end position="53"/>
    </location>
</feature>
<keyword evidence="1" id="KW-0472">Membrane</keyword>
<feature type="transmembrane region" description="Helical" evidence="1">
    <location>
        <begin position="411"/>
        <end position="427"/>
    </location>
</feature>
<feature type="transmembrane region" description="Helical" evidence="1">
    <location>
        <begin position="462"/>
        <end position="486"/>
    </location>
</feature>
<keyword evidence="1" id="KW-1133">Transmembrane helix</keyword>
<feature type="domain" description="DUF112" evidence="2">
    <location>
        <begin position="18"/>
        <end position="439"/>
    </location>
</feature>
<dbReference type="PANTHER" id="PTHR35342:SF5">
    <property type="entry name" value="TRICARBOXYLIC TRANSPORT PROTEIN"/>
    <property type="match status" value="1"/>
</dbReference>
<name>A0ABS4GNS9_9BACL</name>
<accession>A0ABS4GNS9</accession>
<feature type="transmembrane region" description="Helical" evidence="1">
    <location>
        <begin position="434"/>
        <end position="456"/>
    </location>
</feature>
<feature type="transmembrane region" description="Helical" evidence="1">
    <location>
        <begin position="142"/>
        <end position="160"/>
    </location>
</feature>
<dbReference type="PANTHER" id="PTHR35342">
    <property type="entry name" value="TRICARBOXYLIC TRANSPORT PROTEIN"/>
    <property type="match status" value="1"/>
</dbReference>
<dbReference type="Proteomes" id="UP001519343">
    <property type="component" value="Unassembled WGS sequence"/>
</dbReference>
<sequence length="506" mass="53178">MTDMMLTGFMEILNIKSIILISLGVGVGLIFGAIPGLSATMAIALCLPVTFGMTPIDGMALLMGLYIGGVSGGLVPAILMNLPGTPASIATTFDGYPMTKKGEAGKALGLGIVSSFLGGLFSILVLIFISPPLASIALKFGPYEYFAIAIFSLTMISSLSGDSMPKGVLSGLLGMALAVIGASPIDGNTRFTFGITSLDGGFNLLALLIGLFAVSEIISATKEKNQINSQNVDGPKIKGFGFSLKELLAQKWNLLRSSLIGTGIGILPGIGGGTSNLISYIVAKNQSKNPENYGKGDPSGVVASETSNNASIGGALVPLVTLGIPGDTVTALLIGGLILHGLTPGPTLFTQSGDVVYAIFASLLIANVFMMVFYYMGIRWFVRVLSVPKYILLPIIVVLCAVGAYGLNNRVFDIVAMLFFGVMGYILQKYKFPLTPIILGFILCPIAETNLLRGLMYSKGSFMPFVTEPIAAAFLLATVLSVVFTIRKNRKKKKAQKNMTEETMAG</sequence>
<feature type="transmembrane region" description="Helical" evidence="1">
    <location>
        <begin position="316"/>
        <end position="343"/>
    </location>
</feature>
<gene>
    <name evidence="3" type="ORF">J2Z37_001925</name>
</gene>
<reference evidence="3 4" key="1">
    <citation type="submission" date="2021-03" db="EMBL/GenBank/DDBJ databases">
        <title>Genomic Encyclopedia of Type Strains, Phase IV (KMG-IV): sequencing the most valuable type-strain genomes for metagenomic binning, comparative biology and taxonomic classification.</title>
        <authorList>
            <person name="Goeker M."/>
        </authorList>
    </citation>
    <scope>NUCLEOTIDE SEQUENCE [LARGE SCALE GENOMIC DNA]</scope>
    <source>
        <strain evidence="3 4">DSM 24738</strain>
    </source>
</reference>
<proteinExistence type="predicted"/>
<feature type="transmembrane region" description="Helical" evidence="1">
    <location>
        <begin position="387"/>
        <end position="405"/>
    </location>
</feature>
<dbReference type="Pfam" id="PF01970">
    <property type="entry name" value="TctA"/>
    <property type="match status" value="1"/>
</dbReference>
<evidence type="ECO:0000313" key="4">
    <source>
        <dbReference type="Proteomes" id="UP001519343"/>
    </source>
</evidence>
<dbReference type="EMBL" id="JAGGKT010000004">
    <property type="protein sequence ID" value="MBP1931924.1"/>
    <property type="molecule type" value="Genomic_DNA"/>
</dbReference>
<keyword evidence="1" id="KW-0812">Transmembrane</keyword>
<evidence type="ECO:0000313" key="3">
    <source>
        <dbReference type="EMBL" id="MBP1931924.1"/>
    </source>
</evidence>
<dbReference type="RefSeq" id="WP_209809995.1">
    <property type="nucleotide sequence ID" value="NZ_JAGGKT010000004.1"/>
</dbReference>
<feature type="transmembrane region" description="Helical" evidence="1">
    <location>
        <begin position="107"/>
        <end position="130"/>
    </location>
</feature>
<feature type="transmembrane region" description="Helical" evidence="1">
    <location>
        <begin position="191"/>
        <end position="214"/>
    </location>
</feature>
<protein>
    <submittedName>
        <fullName evidence="3">Tricarboxylic transport membrane protein</fullName>
    </submittedName>
</protein>
<evidence type="ECO:0000256" key="1">
    <source>
        <dbReference type="SAM" id="Phobius"/>
    </source>
</evidence>
<organism evidence="3 4">
    <name type="scientific">Ammoniphilus resinae</name>
    <dbReference type="NCBI Taxonomy" id="861532"/>
    <lineage>
        <taxon>Bacteria</taxon>
        <taxon>Bacillati</taxon>
        <taxon>Bacillota</taxon>
        <taxon>Bacilli</taxon>
        <taxon>Bacillales</taxon>
        <taxon>Paenibacillaceae</taxon>
        <taxon>Aneurinibacillus group</taxon>
        <taxon>Ammoniphilus</taxon>
    </lineage>
</organism>